<evidence type="ECO:0000259" key="3">
    <source>
        <dbReference type="PROSITE" id="PS50097"/>
    </source>
</evidence>
<comment type="pathway">
    <text evidence="2">Protein modification; protein ubiquitination.</text>
</comment>
<dbReference type="SUPFAM" id="SSF54695">
    <property type="entry name" value="POZ domain"/>
    <property type="match status" value="1"/>
</dbReference>
<dbReference type="InterPro" id="IPR011705">
    <property type="entry name" value="BACK"/>
</dbReference>
<dbReference type="OrthoDB" id="775260at2759"/>
<dbReference type="PROSITE" id="PS50097">
    <property type="entry name" value="BTB"/>
    <property type="match status" value="1"/>
</dbReference>
<dbReference type="Pfam" id="PF07707">
    <property type="entry name" value="BACK"/>
    <property type="match status" value="1"/>
</dbReference>
<dbReference type="InterPro" id="IPR032675">
    <property type="entry name" value="LRR_dom_sf"/>
</dbReference>
<dbReference type="Proteomes" id="UP000250235">
    <property type="component" value="Unassembled WGS sequence"/>
</dbReference>
<proteinExistence type="predicted"/>
<gene>
    <name evidence="4" type="ORF">F511_35675</name>
</gene>
<dbReference type="CDD" id="cd18186">
    <property type="entry name" value="BTB_POZ_ZBTB_KLHL-like"/>
    <property type="match status" value="1"/>
</dbReference>
<evidence type="ECO:0000313" key="5">
    <source>
        <dbReference type="Proteomes" id="UP000250235"/>
    </source>
</evidence>
<dbReference type="AlphaFoldDB" id="A0A2Z7AYK6"/>
<dbReference type="Gene3D" id="3.30.710.10">
    <property type="entry name" value="Potassium Channel Kv1.1, Chain A"/>
    <property type="match status" value="1"/>
</dbReference>
<dbReference type="Pfam" id="PF00651">
    <property type="entry name" value="BTB"/>
    <property type="match status" value="1"/>
</dbReference>
<dbReference type="InterPro" id="IPR000210">
    <property type="entry name" value="BTB/POZ_dom"/>
</dbReference>
<dbReference type="InterPro" id="IPR011333">
    <property type="entry name" value="SKP1/BTB/POZ_sf"/>
</dbReference>
<keyword evidence="5" id="KW-1185">Reference proteome</keyword>
<evidence type="ECO:0000313" key="4">
    <source>
        <dbReference type="EMBL" id="KZV26458.1"/>
    </source>
</evidence>
<dbReference type="Gene3D" id="3.80.10.10">
    <property type="entry name" value="Ribonuclease Inhibitor"/>
    <property type="match status" value="2"/>
</dbReference>
<dbReference type="GO" id="GO:0019005">
    <property type="term" value="C:SCF ubiquitin ligase complex"/>
    <property type="evidence" value="ECO:0007669"/>
    <property type="project" value="TreeGrafter"/>
</dbReference>
<protein>
    <recommendedName>
        <fullName evidence="3">BTB domain-containing protein</fullName>
    </recommendedName>
</protein>
<feature type="domain" description="BTB" evidence="3">
    <location>
        <begin position="40"/>
        <end position="108"/>
    </location>
</feature>
<comment type="function">
    <text evidence="1">May act as a substrate-specific adapter of an E3 ubiquitin-protein ligase complex (CUL3-RBX1-BTB) which mediates the ubiquitination and subsequent proteasomal degradation of target proteins.</text>
</comment>
<organism evidence="4 5">
    <name type="scientific">Dorcoceras hygrometricum</name>
    <dbReference type="NCBI Taxonomy" id="472368"/>
    <lineage>
        <taxon>Eukaryota</taxon>
        <taxon>Viridiplantae</taxon>
        <taxon>Streptophyta</taxon>
        <taxon>Embryophyta</taxon>
        <taxon>Tracheophyta</taxon>
        <taxon>Spermatophyta</taxon>
        <taxon>Magnoliopsida</taxon>
        <taxon>eudicotyledons</taxon>
        <taxon>Gunneridae</taxon>
        <taxon>Pentapetalae</taxon>
        <taxon>asterids</taxon>
        <taxon>lamiids</taxon>
        <taxon>Lamiales</taxon>
        <taxon>Gesneriaceae</taxon>
        <taxon>Didymocarpoideae</taxon>
        <taxon>Trichosporeae</taxon>
        <taxon>Loxocarpinae</taxon>
        <taxon>Dorcoceras</taxon>
    </lineage>
</organism>
<sequence>MASPEGDRDASSTATLVCTEMKQFENHDEIVISTEDIHNWDLPSILSHAVVKIRVDRKRLIEESSYFRGLLLGRFCESGLDYVAINWNPETFISVLRFMFGFHLDVTSDDFVTLHEAALYFGIETLLLKCRIWLDELTSYKGSQSPQLHLDGLIHIWNYGLEHEVDYVAANDFILQLCTSYLARNFMWALSFKSFTDIPPELLHSCIKHSDFTLDSEKHLFDAILLWLTAIRSNLLPLWFAARMRFAADKATDTILGLVRHPKAKLKEIFKQGDLSHLKVRLTKFTQKVDLSGCPQISPGLFLLSVLPSSSADSMFRKIIEKSPMKFTNVGLDSSLISPTMGQMLSFEAVEEVDISNCPSLPLGLAIELFGKSFPSLRTLKAAYNLNFKTPKLCHFLRKVPLLTSIDLTLEISPVIPARVSITSSSQILLPQRSMPLGGYNYYSVQSLPILSWPFLSNITELTLEGRTDMNDSDLYNISEVCESLNFVNIRGCTSVTDCGLSVMIRKCEKLHSILACDTSFANNSALALCCSISTATQQSEKYSSLIVRKLQNLHIGGCNGIDGTVLSELLSGAGHLRSLCLREIQLIDDAFYKFQGSSLQMLDVSDTKVSCNALSRVICRNRNLKYLKTRGCTQIVQQQIATEETKLCMSSFTSNELFSNLGKSCQLEEIELGWGFSFLFLGALKPAIRTLRSLTIGLGASLGLEGLNLIPSSCPLLETVILYFQVIDPNSFKQ</sequence>
<accession>A0A2Z7AYK6</accession>
<dbReference type="PANTHER" id="PTHR13318">
    <property type="entry name" value="PARTNER OF PAIRED, ISOFORM B-RELATED"/>
    <property type="match status" value="1"/>
</dbReference>
<evidence type="ECO:0000256" key="2">
    <source>
        <dbReference type="ARBA" id="ARBA00004906"/>
    </source>
</evidence>
<evidence type="ECO:0000256" key="1">
    <source>
        <dbReference type="ARBA" id="ARBA00002668"/>
    </source>
</evidence>
<dbReference type="Gene3D" id="1.25.40.420">
    <property type="match status" value="1"/>
</dbReference>
<dbReference type="EMBL" id="KV011234">
    <property type="protein sequence ID" value="KZV26458.1"/>
    <property type="molecule type" value="Genomic_DNA"/>
</dbReference>
<dbReference type="GO" id="GO:0031146">
    <property type="term" value="P:SCF-dependent proteasomal ubiquitin-dependent protein catabolic process"/>
    <property type="evidence" value="ECO:0007669"/>
    <property type="project" value="TreeGrafter"/>
</dbReference>
<name>A0A2Z7AYK6_9LAMI</name>
<reference evidence="4 5" key="1">
    <citation type="journal article" date="2015" name="Proc. Natl. Acad. Sci. U.S.A.">
        <title>The resurrection genome of Boea hygrometrica: A blueprint for survival of dehydration.</title>
        <authorList>
            <person name="Xiao L."/>
            <person name="Yang G."/>
            <person name="Zhang L."/>
            <person name="Yang X."/>
            <person name="Zhao S."/>
            <person name="Ji Z."/>
            <person name="Zhou Q."/>
            <person name="Hu M."/>
            <person name="Wang Y."/>
            <person name="Chen M."/>
            <person name="Xu Y."/>
            <person name="Jin H."/>
            <person name="Xiao X."/>
            <person name="Hu G."/>
            <person name="Bao F."/>
            <person name="Hu Y."/>
            <person name="Wan P."/>
            <person name="Li L."/>
            <person name="Deng X."/>
            <person name="Kuang T."/>
            <person name="Xiang C."/>
            <person name="Zhu J.K."/>
            <person name="Oliver M.J."/>
            <person name="He Y."/>
        </authorList>
    </citation>
    <scope>NUCLEOTIDE SEQUENCE [LARGE SCALE GENOMIC DNA]</scope>
    <source>
        <strain evidence="5">cv. XS01</strain>
    </source>
</reference>
<dbReference type="SUPFAM" id="SSF52047">
    <property type="entry name" value="RNI-like"/>
    <property type="match status" value="1"/>
</dbReference>
<dbReference type="PANTHER" id="PTHR13318:SF95">
    <property type="entry name" value="F-BOX PROTEIN YLR352W"/>
    <property type="match status" value="1"/>
</dbReference>